<keyword evidence="1" id="KW-0479">Metal-binding</keyword>
<evidence type="ECO:0008006" key="7">
    <source>
        <dbReference type="Google" id="ProtNLM"/>
    </source>
</evidence>
<evidence type="ECO:0000256" key="4">
    <source>
        <dbReference type="SAM" id="MobiDB-lite"/>
    </source>
</evidence>
<evidence type="ECO:0000256" key="2">
    <source>
        <dbReference type="ARBA" id="ARBA00022771"/>
    </source>
</evidence>
<accession>A0AAV7PJL9</accession>
<evidence type="ECO:0000313" key="6">
    <source>
        <dbReference type="Proteomes" id="UP001066276"/>
    </source>
</evidence>
<keyword evidence="2" id="KW-0863">Zinc-finger</keyword>
<dbReference type="AlphaFoldDB" id="A0AAV7PJL9"/>
<proteinExistence type="predicted"/>
<reference evidence="5" key="1">
    <citation type="journal article" date="2022" name="bioRxiv">
        <title>Sequencing and chromosome-scale assembly of the giantPleurodeles waltlgenome.</title>
        <authorList>
            <person name="Brown T."/>
            <person name="Elewa A."/>
            <person name="Iarovenko S."/>
            <person name="Subramanian E."/>
            <person name="Araus A.J."/>
            <person name="Petzold A."/>
            <person name="Susuki M."/>
            <person name="Suzuki K.-i.T."/>
            <person name="Hayashi T."/>
            <person name="Toyoda A."/>
            <person name="Oliveira C."/>
            <person name="Osipova E."/>
            <person name="Leigh N.D."/>
            <person name="Simon A."/>
            <person name="Yun M.H."/>
        </authorList>
    </citation>
    <scope>NUCLEOTIDE SEQUENCE</scope>
    <source>
        <strain evidence="5">20211129_DDA</strain>
        <tissue evidence="5">Liver</tissue>
    </source>
</reference>
<organism evidence="5 6">
    <name type="scientific">Pleurodeles waltl</name>
    <name type="common">Iberian ribbed newt</name>
    <dbReference type="NCBI Taxonomy" id="8319"/>
    <lineage>
        <taxon>Eukaryota</taxon>
        <taxon>Metazoa</taxon>
        <taxon>Chordata</taxon>
        <taxon>Craniata</taxon>
        <taxon>Vertebrata</taxon>
        <taxon>Euteleostomi</taxon>
        <taxon>Amphibia</taxon>
        <taxon>Batrachia</taxon>
        <taxon>Caudata</taxon>
        <taxon>Salamandroidea</taxon>
        <taxon>Salamandridae</taxon>
        <taxon>Pleurodelinae</taxon>
        <taxon>Pleurodeles</taxon>
    </lineage>
</organism>
<comment type="caution">
    <text evidence="5">The sequence shown here is derived from an EMBL/GenBank/DDBJ whole genome shotgun (WGS) entry which is preliminary data.</text>
</comment>
<keyword evidence="3" id="KW-0862">Zinc</keyword>
<dbReference type="SUPFAM" id="SSF57850">
    <property type="entry name" value="RING/U-box"/>
    <property type="match status" value="1"/>
</dbReference>
<dbReference type="PROSITE" id="PS00518">
    <property type="entry name" value="ZF_RING_1"/>
    <property type="match status" value="1"/>
</dbReference>
<evidence type="ECO:0000256" key="1">
    <source>
        <dbReference type="ARBA" id="ARBA00022723"/>
    </source>
</evidence>
<gene>
    <name evidence="5" type="ORF">NDU88_003939</name>
</gene>
<dbReference type="InterPro" id="IPR017907">
    <property type="entry name" value="Znf_RING_CS"/>
</dbReference>
<keyword evidence="6" id="KW-1185">Reference proteome</keyword>
<evidence type="ECO:0000256" key="3">
    <source>
        <dbReference type="ARBA" id="ARBA00022833"/>
    </source>
</evidence>
<dbReference type="InterPro" id="IPR013083">
    <property type="entry name" value="Znf_RING/FYVE/PHD"/>
</dbReference>
<protein>
    <recommendedName>
        <fullName evidence="7">RING-type domain-containing protein</fullName>
    </recommendedName>
</protein>
<feature type="region of interest" description="Disordered" evidence="4">
    <location>
        <begin position="220"/>
        <end position="241"/>
    </location>
</feature>
<dbReference type="GO" id="GO:0008270">
    <property type="term" value="F:zinc ion binding"/>
    <property type="evidence" value="ECO:0007669"/>
    <property type="project" value="UniProtKB-KW"/>
</dbReference>
<name>A0AAV7PJL9_PLEWA</name>
<evidence type="ECO:0000313" key="5">
    <source>
        <dbReference type="EMBL" id="KAJ1125510.1"/>
    </source>
</evidence>
<dbReference type="Proteomes" id="UP001066276">
    <property type="component" value="Chromosome 7"/>
</dbReference>
<dbReference type="EMBL" id="JANPWB010000011">
    <property type="protein sequence ID" value="KAJ1125510.1"/>
    <property type="molecule type" value="Genomic_DNA"/>
</dbReference>
<sequence>MLGKVLEGCSILPRPHLQPDIQTEHRGEKWRRCPGSPATWLWGLGFLVVGKTSFSIGSGLKKIRPTEMSHQSEGGLGAPVLGSDGEHQDTRCLTCWLTLEGNPQDGHRLQCGHWLCWPCLYLLQASAEEFFGPNICFRCRAPVHIPPKIPSTPPVTGWSRPQLCLMPNQRGSHEEKVPILCSPEKRPEMKKVGTLWKRNVTQDKSARRGVVSVRRARCPSYSKLDESESPPSSPGRPCERVKGVDCHGPRLRLSLQFF</sequence>
<dbReference type="Gene3D" id="3.30.40.10">
    <property type="entry name" value="Zinc/RING finger domain, C3HC4 (zinc finger)"/>
    <property type="match status" value="1"/>
</dbReference>